<dbReference type="SUPFAM" id="SSF47954">
    <property type="entry name" value="Cyclin-like"/>
    <property type="match status" value="2"/>
</dbReference>
<dbReference type="PIRSF" id="PIRSF036580">
    <property type="entry name" value="Cyclin_L"/>
    <property type="match status" value="1"/>
</dbReference>
<comment type="similarity">
    <text evidence="2">Belongs to the cyclin family.</text>
</comment>
<feature type="compositionally biased region" description="Basic and acidic residues" evidence="3">
    <location>
        <begin position="435"/>
        <end position="455"/>
    </location>
</feature>
<dbReference type="Gene3D" id="1.10.472.10">
    <property type="entry name" value="Cyclin-like"/>
    <property type="match status" value="2"/>
</dbReference>
<dbReference type="Proteomes" id="UP001209878">
    <property type="component" value="Unassembled WGS sequence"/>
</dbReference>
<dbReference type="PANTHER" id="PTHR10026">
    <property type="entry name" value="CYCLIN"/>
    <property type="match status" value="1"/>
</dbReference>
<evidence type="ECO:0000256" key="2">
    <source>
        <dbReference type="RuleBase" id="RU000383"/>
    </source>
</evidence>
<dbReference type="InterPro" id="IPR004367">
    <property type="entry name" value="Cyclin_C-dom"/>
</dbReference>
<feature type="compositionally biased region" description="Basic residues" evidence="3">
    <location>
        <begin position="410"/>
        <end position="434"/>
    </location>
</feature>
<feature type="compositionally biased region" description="Low complexity" evidence="3">
    <location>
        <begin position="324"/>
        <end position="336"/>
    </location>
</feature>
<dbReference type="FunFam" id="1.10.472.10:FF:000031">
    <property type="entry name" value="cyclin-L1-1-like isoform X1"/>
    <property type="match status" value="1"/>
</dbReference>
<accession>A0AAD9NW25</accession>
<dbReference type="Pfam" id="PF00134">
    <property type="entry name" value="Cyclin_N"/>
    <property type="match status" value="1"/>
</dbReference>
<evidence type="ECO:0000256" key="1">
    <source>
        <dbReference type="ARBA" id="ARBA00023127"/>
    </source>
</evidence>
<evidence type="ECO:0000259" key="4">
    <source>
        <dbReference type="SMART" id="SM00385"/>
    </source>
</evidence>
<feature type="region of interest" description="Disordered" evidence="3">
    <location>
        <begin position="313"/>
        <end position="515"/>
    </location>
</feature>
<feature type="domain" description="Cyclin-like" evidence="4">
    <location>
        <begin position="202"/>
        <end position="286"/>
    </location>
</feature>
<organism evidence="6 7">
    <name type="scientific">Ridgeia piscesae</name>
    <name type="common">Tubeworm</name>
    <dbReference type="NCBI Taxonomy" id="27915"/>
    <lineage>
        <taxon>Eukaryota</taxon>
        <taxon>Metazoa</taxon>
        <taxon>Spiralia</taxon>
        <taxon>Lophotrochozoa</taxon>
        <taxon>Annelida</taxon>
        <taxon>Polychaeta</taxon>
        <taxon>Sedentaria</taxon>
        <taxon>Canalipalpata</taxon>
        <taxon>Sabellida</taxon>
        <taxon>Siboglinidae</taxon>
        <taxon>Ridgeia</taxon>
    </lineage>
</organism>
<evidence type="ECO:0008006" key="8">
    <source>
        <dbReference type="Google" id="ProtNLM"/>
    </source>
</evidence>
<gene>
    <name evidence="6" type="ORF">NP493_312g02016</name>
</gene>
<comment type="caution">
    <text evidence="6">The sequence shown here is derived from an EMBL/GenBank/DDBJ whole genome shotgun (WGS) entry which is preliminary data.</text>
</comment>
<evidence type="ECO:0000256" key="3">
    <source>
        <dbReference type="SAM" id="MobiDB-lite"/>
    </source>
</evidence>
<proteinExistence type="inferred from homology"/>
<sequence length="515" mass="59472">MVYYCATTKTVYIIGVIIVHKELLLIVLTTSKMADSEGNLFNVREFSEVILTLQNVLLPQEKLSPTPSMLDGLDSETEMDLRILGCELIQTSGILLKLPQVAMATGQVLFQRFYHAKSFIKHTMEVVAMACVNLASKIEEAPRRIRDVINVFHHIKLMRNGKTISPLILDQNYISLKNQVIKGERRILKELGFCVHVKHPHKIIVMFLQVLECERNQPLVQCSWNYMNDSFRTNVFVRYYPETIACACIYLAARRLSIPLPNNPPWYALFSVTEEEIQEICITILELYARPKPVPDALEKVVNEVKKLHVEAKQRAKGITSDGNTPNSTSRPSSPSKATLSPLSLPYVKKLRTNDDKSDHSFGSGHDRHTSRKKRNHSSHSRSRSHSQSSDDRGHRSYGSSSRSASRSPVLKRRYRSPISKKFKKESRRRRRHSRDKDVTIKSRDHDKYYQDRGHYRSPSYGRSVSLSPDHPHVSRKKHGKDRQHDYKVRAGSHDRHKKKHNGHRDSRTRNRYRR</sequence>
<feature type="compositionally biased region" description="Basic residues" evidence="3">
    <location>
        <begin position="369"/>
        <end position="385"/>
    </location>
</feature>
<keyword evidence="1 2" id="KW-0195">Cyclin</keyword>
<evidence type="ECO:0000313" key="6">
    <source>
        <dbReference type="EMBL" id="KAK2183428.1"/>
    </source>
</evidence>
<dbReference type="CDD" id="cd20589">
    <property type="entry name" value="CYCLIN_CCNL1_rpt1"/>
    <property type="match status" value="1"/>
</dbReference>
<dbReference type="InterPro" id="IPR013763">
    <property type="entry name" value="Cyclin-like_dom"/>
</dbReference>
<feature type="compositionally biased region" description="Basic and acidic residues" evidence="3">
    <location>
        <begin position="352"/>
        <end position="368"/>
    </location>
</feature>
<dbReference type="GO" id="GO:0006357">
    <property type="term" value="P:regulation of transcription by RNA polymerase II"/>
    <property type="evidence" value="ECO:0007669"/>
    <property type="project" value="InterPro"/>
</dbReference>
<feature type="domain" description="Cyclin-like" evidence="4">
    <location>
        <begin position="87"/>
        <end position="189"/>
    </location>
</feature>
<dbReference type="InterPro" id="IPR036915">
    <property type="entry name" value="Cyclin-like_sf"/>
</dbReference>
<dbReference type="FunFam" id="1.10.472.10:FF:000016">
    <property type="entry name" value="cyclin-L1 isoform X1"/>
    <property type="match status" value="1"/>
</dbReference>
<feature type="compositionally biased region" description="Basic and acidic residues" evidence="3">
    <location>
        <begin position="483"/>
        <end position="494"/>
    </location>
</feature>
<keyword evidence="7" id="KW-1185">Reference proteome</keyword>
<dbReference type="AlphaFoldDB" id="A0AAD9NW25"/>
<dbReference type="SMART" id="SM00385">
    <property type="entry name" value="CYCLIN"/>
    <property type="match status" value="2"/>
</dbReference>
<feature type="domain" description="Cyclin C-terminal" evidence="5">
    <location>
        <begin position="198"/>
        <end position="316"/>
    </location>
</feature>
<evidence type="ECO:0000259" key="5">
    <source>
        <dbReference type="SMART" id="SM01332"/>
    </source>
</evidence>
<protein>
    <recommendedName>
        <fullName evidence="8">Cyclin-L1</fullName>
    </recommendedName>
</protein>
<feature type="compositionally biased region" description="Low complexity" evidence="3">
    <location>
        <begin position="397"/>
        <end position="408"/>
    </location>
</feature>
<evidence type="ECO:0000313" key="7">
    <source>
        <dbReference type="Proteomes" id="UP001209878"/>
    </source>
</evidence>
<reference evidence="6" key="1">
    <citation type="journal article" date="2023" name="Mol. Biol. Evol.">
        <title>Third-Generation Sequencing Reveals the Adaptive Role of the Epigenome in Three Deep-Sea Polychaetes.</title>
        <authorList>
            <person name="Perez M."/>
            <person name="Aroh O."/>
            <person name="Sun Y."/>
            <person name="Lan Y."/>
            <person name="Juniper S.K."/>
            <person name="Young C.R."/>
            <person name="Angers B."/>
            <person name="Qian P.Y."/>
        </authorList>
    </citation>
    <scope>NUCLEOTIDE SEQUENCE</scope>
    <source>
        <strain evidence="6">R07B-5</strain>
    </source>
</reference>
<dbReference type="SMART" id="SM01332">
    <property type="entry name" value="Cyclin_C"/>
    <property type="match status" value="1"/>
</dbReference>
<dbReference type="InterPro" id="IPR043198">
    <property type="entry name" value="Cyclin/Ssn8"/>
</dbReference>
<dbReference type="EMBL" id="JAODUO010000311">
    <property type="protein sequence ID" value="KAK2183428.1"/>
    <property type="molecule type" value="Genomic_DNA"/>
</dbReference>
<dbReference type="InterPro" id="IPR006671">
    <property type="entry name" value="Cyclin_N"/>
</dbReference>
<dbReference type="GO" id="GO:0016538">
    <property type="term" value="F:cyclin-dependent protein serine/threonine kinase regulator activity"/>
    <property type="evidence" value="ECO:0007669"/>
    <property type="project" value="InterPro"/>
</dbReference>
<name>A0AAD9NW25_RIDPI</name>